<gene>
    <name evidence="5" type="ORF">G3M78_09190</name>
</gene>
<reference evidence="6" key="1">
    <citation type="submission" date="2020-02" db="EMBL/GenBank/DDBJ databases">
        <title>Genomic and physiological characterization of two novel Nitrospinaceae genera.</title>
        <authorList>
            <person name="Mueller A.J."/>
            <person name="Jung M.-Y."/>
            <person name="Strachan C.R."/>
            <person name="Herbold C.W."/>
            <person name="Kirkegaard R.H."/>
            <person name="Daims H."/>
        </authorList>
    </citation>
    <scope>NUCLEOTIDE SEQUENCE [LARGE SCALE GENOMIC DNA]</scope>
</reference>
<evidence type="ECO:0000256" key="2">
    <source>
        <dbReference type="ARBA" id="ARBA00022490"/>
    </source>
</evidence>
<dbReference type="InterPro" id="IPR036869">
    <property type="entry name" value="J_dom_sf"/>
</dbReference>
<keyword evidence="2" id="KW-0963">Cytoplasm</keyword>
<keyword evidence="3" id="KW-0143">Chaperone</keyword>
<name>A0A7T0C2W6_9BACT</name>
<dbReference type="Pfam" id="PF00226">
    <property type="entry name" value="DnaJ"/>
    <property type="match status" value="1"/>
</dbReference>
<evidence type="ECO:0000256" key="1">
    <source>
        <dbReference type="ARBA" id="ARBA00004496"/>
    </source>
</evidence>
<evidence type="ECO:0000256" key="3">
    <source>
        <dbReference type="ARBA" id="ARBA00023186"/>
    </source>
</evidence>
<dbReference type="GO" id="GO:0000390">
    <property type="term" value="P:spliceosomal complex disassembly"/>
    <property type="evidence" value="ECO:0007669"/>
    <property type="project" value="TreeGrafter"/>
</dbReference>
<dbReference type="InterPro" id="IPR001623">
    <property type="entry name" value="DnaJ_domain"/>
</dbReference>
<dbReference type="AlphaFoldDB" id="A0A7T0C2W6"/>
<dbReference type="PRINTS" id="PR00625">
    <property type="entry name" value="JDOMAIN"/>
</dbReference>
<dbReference type="Proteomes" id="UP000594464">
    <property type="component" value="Chromosome"/>
</dbReference>
<organism evidence="5 6">
    <name type="scientific">Candidatus Nitrohelix vancouverensis</name>
    <dbReference type="NCBI Taxonomy" id="2705534"/>
    <lineage>
        <taxon>Bacteria</taxon>
        <taxon>Pseudomonadati</taxon>
        <taxon>Nitrospinota/Tectimicrobiota group</taxon>
        <taxon>Nitrospinota</taxon>
        <taxon>Nitrospinia</taxon>
        <taxon>Nitrospinales</taxon>
        <taxon>Nitrospinaceae</taxon>
        <taxon>Candidatus Nitrohelix</taxon>
    </lineage>
</organism>
<dbReference type="CDD" id="cd06257">
    <property type="entry name" value="DnaJ"/>
    <property type="match status" value="1"/>
</dbReference>
<sequence>MSLKLPKTLETYNLYALLGLENFAGPKELKQAFCRIALEHHPDRLADPKKYPHQFILAAQAYKILRDEALRKEYNKSLFQKRANGAGFKSEEFLRQRRKSHKRVYSQRAHTDHDYSRFVTECRENFYQFLKNPQKAKVSPKFYNETDMKNGEFEDFVESCRGGFQDFINSVPRVKKEIR</sequence>
<dbReference type="KEGG" id="nva:G3M78_09190"/>
<comment type="subcellular location">
    <subcellularLocation>
        <location evidence="1">Cytoplasm</location>
    </subcellularLocation>
</comment>
<dbReference type="PROSITE" id="PS50076">
    <property type="entry name" value="DNAJ_2"/>
    <property type="match status" value="1"/>
</dbReference>
<dbReference type="Gene3D" id="1.10.287.110">
    <property type="entry name" value="DnaJ domain"/>
    <property type="match status" value="1"/>
</dbReference>
<proteinExistence type="predicted"/>
<feature type="domain" description="J" evidence="4">
    <location>
        <begin position="13"/>
        <end position="78"/>
    </location>
</feature>
<dbReference type="PANTHER" id="PTHR44313:SF1">
    <property type="entry name" value="DNAJ HOMOLOG SUBFAMILY C MEMBER 17"/>
    <property type="match status" value="1"/>
</dbReference>
<dbReference type="SUPFAM" id="SSF46565">
    <property type="entry name" value="Chaperone J-domain"/>
    <property type="match status" value="1"/>
</dbReference>
<protein>
    <submittedName>
        <fullName evidence="5">DnaJ domain-containing protein</fullName>
    </submittedName>
</protein>
<dbReference type="EMBL" id="CP048620">
    <property type="protein sequence ID" value="QPJ65556.1"/>
    <property type="molecule type" value="Genomic_DNA"/>
</dbReference>
<dbReference type="SMART" id="SM00271">
    <property type="entry name" value="DnaJ"/>
    <property type="match status" value="1"/>
</dbReference>
<dbReference type="PANTHER" id="PTHR44313">
    <property type="entry name" value="DNAJ HOMOLOG SUBFAMILY C MEMBER 17"/>
    <property type="match status" value="1"/>
</dbReference>
<evidence type="ECO:0000259" key="4">
    <source>
        <dbReference type="PROSITE" id="PS50076"/>
    </source>
</evidence>
<evidence type="ECO:0000313" key="6">
    <source>
        <dbReference type="Proteomes" id="UP000594464"/>
    </source>
</evidence>
<accession>A0A7T0C2W6</accession>
<dbReference type="GO" id="GO:0005737">
    <property type="term" value="C:cytoplasm"/>
    <property type="evidence" value="ECO:0007669"/>
    <property type="project" value="UniProtKB-SubCell"/>
</dbReference>
<dbReference type="InterPro" id="IPR052094">
    <property type="entry name" value="Pre-mRNA-splicing_ERAD"/>
</dbReference>
<evidence type="ECO:0000313" key="5">
    <source>
        <dbReference type="EMBL" id="QPJ65556.1"/>
    </source>
</evidence>